<feature type="transmembrane region" description="Helical" evidence="8">
    <location>
        <begin position="216"/>
        <end position="236"/>
    </location>
</feature>
<dbReference type="EMBL" id="SMOL01000148">
    <property type="protein sequence ID" value="KAB2629124.1"/>
    <property type="molecule type" value="Genomic_DNA"/>
</dbReference>
<keyword evidence="7" id="KW-0456">Lyase</keyword>
<reference evidence="10 11" key="1">
    <citation type="submission" date="2019-09" db="EMBL/GenBank/DDBJ databases">
        <authorList>
            <person name="Ou C."/>
        </authorList>
    </citation>
    <scope>NUCLEOTIDE SEQUENCE [LARGE SCALE GENOMIC DNA]</scope>
    <source>
        <strain evidence="10">S2</strain>
        <tissue evidence="10">Leaf</tissue>
    </source>
</reference>
<dbReference type="GO" id="GO:0022857">
    <property type="term" value="F:transmembrane transporter activity"/>
    <property type="evidence" value="ECO:0007669"/>
    <property type="project" value="InterPro"/>
</dbReference>
<dbReference type="InterPro" id="IPR037185">
    <property type="entry name" value="EmrE-like"/>
</dbReference>
<dbReference type="InterPro" id="IPR036568">
    <property type="entry name" value="GGCT-like_sf"/>
</dbReference>
<feature type="transmembrane region" description="Helical" evidence="8">
    <location>
        <begin position="248"/>
        <end position="269"/>
    </location>
</feature>
<feature type="transmembrane region" description="Helical" evidence="8">
    <location>
        <begin position="20"/>
        <end position="39"/>
    </location>
</feature>
<gene>
    <name evidence="10" type="ORF">D8674_033919</name>
</gene>
<comment type="subcellular location">
    <subcellularLocation>
        <location evidence="1">Membrane</location>
        <topology evidence="1">Multi-pass membrane protein</topology>
    </subcellularLocation>
</comment>
<feature type="transmembrane region" description="Helical" evidence="8">
    <location>
        <begin position="281"/>
        <end position="301"/>
    </location>
</feature>
<keyword evidence="6 8" id="KW-0472">Membrane</keyword>
<dbReference type="SUPFAM" id="SSF110857">
    <property type="entry name" value="Gamma-glutamyl cyclotransferase-like"/>
    <property type="match status" value="1"/>
</dbReference>
<evidence type="ECO:0000256" key="3">
    <source>
        <dbReference type="ARBA" id="ARBA00012344"/>
    </source>
</evidence>
<evidence type="ECO:0000313" key="10">
    <source>
        <dbReference type="EMBL" id="KAB2629124.1"/>
    </source>
</evidence>
<feature type="transmembrane region" description="Helical" evidence="8">
    <location>
        <begin position="45"/>
        <end position="65"/>
    </location>
</feature>
<evidence type="ECO:0000256" key="1">
    <source>
        <dbReference type="ARBA" id="ARBA00004141"/>
    </source>
</evidence>
<evidence type="ECO:0000256" key="7">
    <source>
        <dbReference type="ARBA" id="ARBA00023239"/>
    </source>
</evidence>
<dbReference type="InterPro" id="IPR013024">
    <property type="entry name" value="GGCT-like"/>
</dbReference>
<accession>A0A5N5I0F7</accession>
<keyword evidence="4 8" id="KW-0812">Transmembrane</keyword>
<evidence type="ECO:0000259" key="9">
    <source>
        <dbReference type="Pfam" id="PF00892"/>
    </source>
</evidence>
<proteinExistence type="inferred from homology"/>
<dbReference type="GO" id="GO:0016020">
    <property type="term" value="C:membrane"/>
    <property type="evidence" value="ECO:0007669"/>
    <property type="project" value="UniProtKB-SubCell"/>
</dbReference>
<evidence type="ECO:0000256" key="4">
    <source>
        <dbReference type="ARBA" id="ARBA00022692"/>
    </source>
</evidence>
<dbReference type="Pfam" id="PF04752">
    <property type="entry name" value="ChaC"/>
    <property type="match status" value="1"/>
</dbReference>
<reference evidence="10 11" key="3">
    <citation type="submission" date="2019-11" db="EMBL/GenBank/DDBJ databases">
        <title>A de novo genome assembly of a pear dwarfing rootstock.</title>
        <authorList>
            <person name="Wang F."/>
            <person name="Wang J."/>
            <person name="Li S."/>
            <person name="Zhang Y."/>
            <person name="Fang M."/>
            <person name="Ma L."/>
            <person name="Zhao Y."/>
            <person name="Jiang S."/>
        </authorList>
    </citation>
    <scope>NUCLEOTIDE SEQUENCE [LARGE SCALE GENOMIC DNA]</scope>
    <source>
        <strain evidence="10">S2</strain>
        <tissue evidence="10">Leaf</tissue>
    </source>
</reference>
<reference evidence="11" key="2">
    <citation type="submission" date="2019-10" db="EMBL/GenBank/DDBJ databases">
        <title>A de novo genome assembly of a pear dwarfing rootstock.</title>
        <authorList>
            <person name="Wang F."/>
            <person name="Wang J."/>
            <person name="Li S."/>
            <person name="Zhang Y."/>
            <person name="Fang M."/>
            <person name="Ma L."/>
            <person name="Zhao Y."/>
            <person name="Jiang S."/>
        </authorList>
    </citation>
    <scope>NUCLEOTIDE SEQUENCE [LARGE SCALE GENOMIC DNA]</scope>
</reference>
<name>A0A5N5I0F7_9ROSA</name>
<sequence length="617" mass="67656">MGDQSATGKLGLFLHKIKPYVAMVSLQFGYAGMYILSMVGLRRGINHFVLSVYRHLIAFAVIAPFALKIRPKMTLGIFLRIMVLGFLEPVFAQNLYFVGMTYTSATFASATANILPAITFIFALIFRLEKVNFKKLPSVAKVIGTAITVTGAMVMTLYKGPIIEFISGQGQSHHTSTTSGEQHWVTGTMMLLARCCGWSGFFIVQSFTLKLYPAELSLTALICLMGAMEGAIATFVVEHSMSVWVIGWDYRLLAAAYSGIVCSGIAYYVQGIVMKEQGPVFVTAFSPLAMIITAALAAIILAEQVRLGSILGTILIVIGLYAVVWGKSKDPTTSALLIKDEKAVAHELPITDSNRSSITVDDNTKDSTTGTAGDFKMAQALETMSLFIPSPLRSPIASSLFTRKTKTRLHQRFTQLPVVHFSSCCGGSDELRKNFDPKSSKMAISPIWVFGYGSLIWKAGFNYDERLVGFIKGYRRVFHQGSTDHRGTPEYPGRTVTLEPAEGEVCWGVAYKISNKEDQEVAITYLEVREKQYDKKAYLDFFTDPMATSAAVSGVMVYIASPDKKHNVNYLGPASTEEIAKQIVQAEGPSGPNRDYLFRLEEALLQLGKVLSGFGTP</sequence>
<feature type="transmembrane region" description="Helical" evidence="8">
    <location>
        <begin position="138"/>
        <end position="158"/>
    </location>
</feature>
<comment type="caution">
    <text evidence="10">The sequence shown here is derived from an EMBL/GenBank/DDBJ whole genome shotgun (WGS) entry which is preliminary data.</text>
</comment>
<dbReference type="Proteomes" id="UP000327157">
    <property type="component" value="Chromosome 8"/>
</dbReference>
<comment type="similarity">
    <text evidence="2">Belongs to the drug/metabolite transporter (DMT) superfamily. Plant drug/metabolite exporter (P-DME) (TC 2.A.7.4) family.</text>
</comment>
<feature type="transmembrane region" description="Helical" evidence="8">
    <location>
        <begin position="105"/>
        <end position="126"/>
    </location>
</feature>
<dbReference type="Pfam" id="PF00892">
    <property type="entry name" value="EamA"/>
    <property type="match status" value="2"/>
</dbReference>
<dbReference type="Gene3D" id="3.10.490.10">
    <property type="entry name" value="Gamma-glutamyl cyclotransferase-like"/>
    <property type="match status" value="1"/>
</dbReference>
<evidence type="ECO:0000256" key="8">
    <source>
        <dbReference type="SAM" id="Phobius"/>
    </source>
</evidence>
<dbReference type="CDD" id="cd06661">
    <property type="entry name" value="GGCT_like"/>
    <property type="match status" value="1"/>
</dbReference>
<dbReference type="InterPro" id="IPR006840">
    <property type="entry name" value="ChaC"/>
</dbReference>
<feature type="domain" description="EamA" evidence="9">
    <location>
        <begin position="22"/>
        <end position="155"/>
    </location>
</feature>
<keyword evidence="11" id="KW-1185">Reference proteome</keyword>
<dbReference type="AlphaFoldDB" id="A0A5N5I0F7"/>
<dbReference type="GO" id="GO:0006751">
    <property type="term" value="P:glutathione catabolic process"/>
    <property type="evidence" value="ECO:0007669"/>
    <property type="project" value="InterPro"/>
</dbReference>
<evidence type="ECO:0000256" key="2">
    <source>
        <dbReference type="ARBA" id="ARBA00007635"/>
    </source>
</evidence>
<dbReference type="InterPro" id="IPR030184">
    <property type="entry name" value="WAT1-related"/>
</dbReference>
<feature type="transmembrane region" description="Helical" evidence="8">
    <location>
        <begin position="184"/>
        <end position="204"/>
    </location>
</feature>
<dbReference type="GO" id="GO:0061928">
    <property type="term" value="F:glutathione specific gamma-glutamylcyclotransferase activity"/>
    <property type="evidence" value="ECO:0007669"/>
    <property type="project" value="UniProtKB-EC"/>
</dbReference>
<dbReference type="SUPFAM" id="SSF103481">
    <property type="entry name" value="Multidrug resistance efflux transporter EmrE"/>
    <property type="match status" value="2"/>
</dbReference>
<evidence type="ECO:0000256" key="6">
    <source>
        <dbReference type="ARBA" id="ARBA00023136"/>
    </source>
</evidence>
<protein>
    <recommendedName>
        <fullName evidence="3">glutathione-specific gamma-glutamylcyclotransferase</fullName>
        <ecNumber evidence="3">4.3.2.7</ecNumber>
    </recommendedName>
</protein>
<feature type="domain" description="EamA" evidence="9">
    <location>
        <begin position="187"/>
        <end position="324"/>
    </location>
</feature>
<evidence type="ECO:0000256" key="5">
    <source>
        <dbReference type="ARBA" id="ARBA00022989"/>
    </source>
</evidence>
<dbReference type="PANTHER" id="PTHR31218">
    <property type="entry name" value="WAT1-RELATED PROTEIN"/>
    <property type="match status" value="1"/>
</dbReference>
<evidence type="ECO:0000313" key="11">
    <source>
        <dbReference type="Proteomes" id="UP000327157"/>
    </source>
</evidence>
<keyword evidence="5 8" id="KW-1133">Transmembrane helix</keyword>
<dbReference type="EC" id="4.3.2.7" evidence="3"/>
<organism evidence="10 11">
    <name type="scientific">Pyrus ussuriensis x Pyrus communis</name>
    <dbReference type="NCBI Taxonomy" id="2448454"/>
    <lineage>
        <taxon>Eukaryota</taxon>
        <taxon>Viridiplantae</taxon>
        <taxon>Streptophyta</taxon>
        <taxon>Embryophyta</taxon>
        <taxon>Tracheophyta</taxon>
        <taxon>Spermatophyta</taxon>
        <taxon>Magnoliopsida</taxon>
        <taxon>eudicotyledons</taxon>
        <taxon>Gunneridae</taxon>
        <taxon>Pentapetalae</taxon>
        <taxon>rosids</taxon>
        <taxon>fabids</taxon>
        <taxon>Rosales</taxon>
        <taxon>Rosaceae</taxon>
        <taxon>Amygdaloideae</taxon>
        <taxon>Maleae</taxon>
        <taxon>Pyrus</taxon>
    </lineage>
</organism>
<dbReference type="OrthoDB" id="1728340at2759"/>
<feature type="transmembrane region" description="Helical" evidence="8">
    <location>
        <begin position="307"/>
        <end position="326"/>
    </location>
</feature>
<feature type="transmembrane region" description="Helical" evidence="8">
    <location>
        <begin position="77"/>
        <end position="99"/>
    </location>
</feature>
<dbReference type="InterPro" id="IPR000620">
    <property type="entry name" value="EamA_dom"/>
</dbReference>